<dbReference type="PANTHER" id="PTHR11616">
    <property type="entry name" value="SODIUM/CHLORIDE DEPENDENT TRANSPORTER"/>
    <property type="match status" value="1"/>
</dbReference>
<dbReference type="Pfam" id="PF00209">
    <property type="entry name" value="SNF"/>
    <property type="match status" value="2"/>
</dbReference>
<comment type="subcellular location">
    <subcellularLocation>
        <location evidence="1">Membrane</location>
        <topology evidence="1">Multi-pass membrane protein</topology>
    </subcellularLocation>
</comment>
<accession>A0ABP0H2C8</accession>
<feature type="region of interest" description="Disordered" evidence="7">
    <location>
        <begin position="637"/>
        <end position="663"/>
    </location>
</feature>
<feature type="transmembrane region" description="Helical" evidence="8">
    <location>
        <begin position="530"/>
        <end position="553"/>
    </location>
</feature>
<dbReference type="InterPro" id="IPR037272">
    <property type="entry name" value="SNS_sf"/>
</dbReference>
<evidence type="ECO:0000256" key="4">
    <source>
        <dbReference type="ARBA" id="ARBA00022989"/>
    </source>
</evidence>
<feature type="transmembrane region" description="Helical" evidence="8">
    <location>
        <begin position="414"/>
        <end position="435"/>
    </location>
</feature>
<comment type="similarity">
    <text evidence="6">Belongs to the sodium:neurotransmitter symporter (SNF) (TC 2.A.22) family.</text>
</comment>
<feature type="compositionally biased region" description="Acidic residues" evidence="7">
    <location>
        <begin position="653"/>
        <end position="663"/>
    </location>
</feature>
<evidence type="ECO:0000256" key="6">
    <source>
        <dbReference type="RuleBase" id="RU003732"/>
    </source>
</evidence>
<evidence type="ECO:0000256" key="1">
    <source>
        <dbReference type="ARBA" id="ARBA00004141"/>
    </source>
</evidence>
<keyword evidence="10" id="KW-1185">Reference proteome</keyword>
<reference evidence="9 10" key="1">
    <citation type="submission" date="2024-02" db="EMBL/GenBank/DDBJ databases">
        <authorList>
            <person name="Daric V."/>
            <person name="Darras S."/>
        </authorList>
    </citation>
    <scope>NUCLEOTIDE SEQUENCE [LARGE SCALE GENOMIC DNA]</scope>
</reference>
<dbReference type="Proteomes" id="UP001642483">
    <property type="component" value="Unassembled WGS sequence"/>
</dbReference>
<evidence type="ECO:0000256" key="8">
    <source>
        <dbReference type="SAM" id="Phobius"/>
    </source>
</evidence>
<feature type="transmembrane region" description="Helical" evidence="8">
    <location>
        <begin position="322"/>
        <end position="340"/>
    </location>
</feature>
<evidence type="ECO:0000256" key="2">
    <source>
        <dbReference type="ARBA" id="ARBA00022448"/>
    </source>
</evidence>
<dbReference type="SUPFAM" id="SSF161070">
    <property type="entry name" value="SNF-like"/>
    <property type="match status" value="1"/>
</dbReference>
<dbReference type="PRINTS" id="PR00176">
    <property type="entry name" value="NANEUSMPORT"/>
</dbReference>
<feature type="transmembrane region" description="Helical" evidence="8">
    <location>
        <begin position="573"/>
        <end position="594"/>
    </location>
</feature>
<organism evidence="9 10">
    <name type="scientific">Clavelina lepadiformis</name>
    <name type="common">Light-bulb sea squirt</name>
    <name type="synonym">Ascidia lepadiformis</name>
    <dbReference type="NCBI Taxonomy" id="159417"/>
    <lineage>
        <taxon>Eukaryota</taxon>
        <taxon>Metazoa</taxon>
        <taxon>Chordata</taxon>
        <taxon>Tunicata</taxon>
        <taxon>Ascidiacea</taxon>
        <taxon>Aplousobranchia</taxon>
        <taxon>Clavelinidae</taxon>
        <taxon>Clavelina</taxon>
    </lineage>
</organism>
<evidence type="ECO:0000256" key="3">
    <source>
        <dbReference type="ARBA" id="ARBA00022692"/>
    </source>
</evidence>
<protein>
    <recommendedName>
        <fullName evidence="6">Transporter</fullName>
    </recommendedName>
</protein>
<feature type="transmembrane region" description="Helical" evidence="8">
    <location>
        <begin position="245"/>
        <end position="262"/>
    </location>
</feature>
<name>A0ABP0H2C8_CLALP</name>
<feature type="transmembrane region" description="Helical" evidence="8">
    <location>
        <begin position="456"/>
        <end position="481"/>
    </location>
</feature>
<sequence>MTSDVAEKDENQDRGNWDNKADYLLSCIGYAVGLGNVWRFPYLAYKNGGGAFLIPYIIMLVFAGLPIFFMEVSLGQFSSLGPTAVWKFNPILKGVGICMVALSAMVGIYYNVIIAYTVFYFFSSLTANLPWENCDNYWNNPLSCSTSFKNSCAVINLTDVVLTPSEVNFVNLDNNTFSIDDVSKNVEQEQVEALTLIAGRDKSYFGCPKYVPFRGSSASEEYWKDYALNLSDGIDPEYTGIPNTHLVLSLIVAWIVVFYSLIRGIKSSGKVVYFTAIFPYVVLLILLIRGATLEGAYDGVQYYIGYESNFDKLADAEVWKDAATQIFFSLSAAWGGLIALSSYNKFENNCFYDALIVCFVNCATSLFAGFAIFTVLGHMALKLGRSVDEVVQSSFGLAFIVYPEAITQLPVSPLWAILFFLMLFTLGLDSQFTILETVSTAIIDSFPRQLRSRRWQLMLFLSVILFLLGLTCVTNSGLYWVDLIDHYAAGWGLLFVAVMELFGVCYIYGGNRFIEDVEMMIGKKHWVFWIYWRACWFFISPLLLTAILIWSLVTFTGKTYDDGTTYPVFANVLGWLMIAFAIAFIPLFGVITIIKKGGNIFKASSPDGDWGPYLKKFRGYRYADMDEPREALEIAKEKEDRGYDKAAENPVYENDDDVAQTKF</sequence>
<feature type="compositionally biased region" description="Basic and acidic residues" evidence="7">
    <location>
        <begin position="637"/>
        <end position="647"/>
    </location>
</feature>
<feature type="transmembrane region" description="Helical" evidence="8">
    <location>
        <begin position="95"/>
        <end position="122"/>
    </location>
</feature>
<keyword evidence="5 8" id="KW-0472">Membrane</keyword>
<proteinExistence type="inferred from homology"/>
<feature type="transmembrane region" description="Helical" evidence="8">
    <location>
        <begin position="21"/>
        <end position="40"/>
    </location>
</feature>
<keyword evidence="2 6" id="KW-0813">Transport</keyword>
<keyword evidence="4 8" id="KW-1133">Transmembrane helix</keyword>
<keyword evidence="6" id="KW-0769">Symport</keyword>
<gene>
    <name evidence="9" type="ORF">CVLEPA_LOCUS31623</name>
</gene>
<evidence type="ECO:0000256" key="5">
    <source>
        <dbReference type="ARBA" id="ARBA00023136"/>
    </source>
</evidence>
<feature type="transmembrane region" description="Helical" evidence="8">
    <location>
        <begin position="52"/>
        <end position="74"/>
    </location>
</feature>
<dbReference type="PROSITE" id="PS50267">
    <property type="entry name" value="NA_NEUROTRAN_SYMP_3"/>
    <property type="match status" value="1"/>
</dbReference>
<evidence type="ECO:0000313" key="10">
    <source>
        <dbReference type="Proteomes" id="UP001642483"/>
    </source>
</evidence>
<dbReference type="PROSITE" id="PS00610">
    <property type="entry name" value="NA_NEUROTRAN_SYMP_1"/>
    <property type="match status" value="1"/>
</dbReference>
<feature type="transmembrane region" description="Helical" evidence="8">
    <location>
        <begin position="271"/>
        <end position="291"/>
    </location>
</feature>
<comment type="caution">
    <text evidence="9">The sequence shown here is derived from an EMBL/GenBank/DDBJ whole genome shotgun (WGS) entry which is preliminary data.</text>
</comment>
<dbReference type="PANTHER" id="PTHR11616:SF286">
    <property type="entry name" value="SODIUM- AND CHLORIDE-DEPENDENT NEUTRAL AND BASIC AMINO ACID TRANSPORTER B(0+)"/>
    <property type="match status" value="1"/>
</dbReference>
<dbReference type="InterPro" id="IPR000175">
    <property type="entry name" value="Na/ntran_symport"/>
</dbReference>
<evidence type="ECO:0000313" key="9">
    <source>
        <dbReference type="EMBL" id="CAK8698152.1"/>
    </source>
</evidence>
<keyword evidence="3 6" id="KW-0812">Transmembrane</keyword>
<evidence type="ECO:0000256" key="7">
    <source>
        <dbReference type="SAM" id="MobiDB-lite"/>
    </source>
</evidence>
<feature type="transmembrane region" description="Helical" evidence="8">
    <location>
        <begin position="352"/>
        <end position="376"/>
    </location>
</feature>
<dbReference type="EMBL" id="CAWYQH010000174">
    <property type="protein sequence ID" value="CAK8698152.1"/>
    <property type="molecule type" value="Genomic_DNA"/>
</dbReference>
<feature type="transmembrane region" description="Helical" evidence="8">
    <location>
        <begin position="487"/>
        <end position="509"/>
    </location>
</feature>